<dbReference type="GO" id="GO:0004518">
    <property type="term" value="F:nuclease activity"/>
    <property type="evidence" value="ECO:0007669"/>
    <property type="project" value="UniProtKB-KW"/>
</dbReference>
<dbReference type="AlphaFoldDB" id="A0A453GBR0"/>
<comment type="subcellular location">
    <subcellularLocation>
        <location evidence="2">Nucleus</location>
    </subcellularLocation>
</comment>
<reference evidence="10" key="1">
    <citation type="journal article" date="2014" name="Science">
        <title>Ancient hybridizations among the ancestral genomes of bread wheat.</title>
        <authorList>
            <consortium name="International Wheat Genome Sequencing Consortium,"/>
            <person name="Marcussen T."/>
            <person name="Sandve S.R."/>
            <person name="Heier L."/>
            <person name="Spannagl M."/>
            <person name="Pfeifer M."/>
            <person name="Jakobsen K.S."/>
            <person name="Wulff B.B."/>
            <person name="Steuernagel B."/>
            <person name="Mayer K.F."/>
            <person name="Olsen O.A."/>
        </authorList>
    </citation>
    <scope>NUCLEOTIDE SEQUENCE [LARGE SCALE GENOMIC DNA]</scope>
    <source>
        <strain evidence="10">cv. AL8/78</strain>
    </source>
</reference>
<dbReference type="Proteomes" id="UP000015105">
    <property type="component" value="Chromosome 3D"/>
</dbReference>
<evidence type="ECO:0000313" key="9">
    <source>
        <dbReference type="EnsemblPlants" id="AET3Gv20950900.3"/>
    </source>
</evidence>
<dbReference type="Pfam" id="PF13359">
    <property type="entry name" value="DDE_Tnp_4"/>
    <property type="match status" value="1"/>
</dbReference>
<dbReference type="GO" id="GO:0005634">
    <property type="term" value="C:nucleus"/>
    <property type="evidence" value="ECO:0007669"/>
    <property type="project" value="UniProtKB-SubCell"/>
</dbReference>
<evidence type="ECO:0000256" key="2">
    <source>
        <dbReference type="ARBA" id="ARBA00004123"/>
    </source>
</evidence>
<evidence type="ECO:0000256" key="5">
    <source>
        <dbReference type="ARBA" id="ARBA00022723"/>
    </source>
</evidence>
<dbReference type="PANTHER" id="PTHR22930:SF281">
    <property type="entry name" value="NUCLEASE"/>
    <property type="match status" value="1"/>
</dbReference>
<keyword evidence="5" id="KW-0479">Metal-binding</keyword>
<proteinExistence type="inferred from homology"/>
<accession>A0A453GBR0</accession>
<evidence type="ECO:0000256" key="7">
    <source>
        <dbReference type="ARBA" id="ARBA00023242"/>
    </source>
</evidence>
<dbReference type="InterPro" id="IPR045249">
    <property type="entry name" value="HARBI1-like"/>
</dbReference>
<organism evidence="9 10">
    <name type="scientific">Aegilops tauschii subsp. strangulata</name>
    <name type="common">Goatgrass</name>
    <dbReference type="NCBI Taxonomy" id="200361"/>
    <lineage>
        <taxon>Eukaryota</taxon>
        <taxon>Viridiplantae</taxon>
        <taxon>Streptophyta</taxon>
        <taxon>Embryophyta</taxon>
        <taxon>Tracheophyta</taxon>
        <taxon>Spermatophyta</taxon>
        <taxon>Magnoliopsida</taxon>
        <taxon>Liliopsida</taxon>
        <taxon>Poales</taxon>
        <taxon>Poaceae</taxon>
        <taxon>BOP clade</taxon>
        <taxon>Pooideae</taxon>
        <taxon>Triticodae</taxon>
        <taxon>Triticeae</taxon>
        <taxon>Triticinae</taxon>
        <taxon>Aegilops</taxon>
    </lineage>
</organism>
<name>A0A453GBR0_AEGTS</name>
<reference evidence="10" key="2">
    <citation type="journal article" date="2017" name="Nat. Plants">
        <title>The Aegilops tauschii genome reveals multiple impacts of transposons.</title>
        <authorList>
            <person name="Zhao G."/>
            <person name="Zou C."/>
            <person name="Li K."/>
            <person name="Wang K."/>
            <person name="Li T."/>
            <person name="Gao L."/>
            <person name="Zhang X."/>
            <person name="Wang H."/>
            <person name="Yang Z."/>
            <person name="Liu X."/>
            <person name="Jiang W."/>
            <person name="Mao L."/>
            <person name="Kong X."/>
            <person name="Jiao Y."/>
            <person name="Jia J."/>
        </authorList>
    </citation>
    <scope>NUCLEOTIDE SEQUENCE [LARGE SCALE GENOMIC DNA]</scope>
    <source>
        <strain evidence="10">cv. AL8/78</strain>
    </source>
</reference>
<comment type="cofactor">
    <cofactor evidence="1">
        <name>a divalent metal cation</name>
        <dbReference type="ChEBI" id="CHEBI:60240"/>
    </cofactor>
</comment>
<dbReference type="GO" id="GO:0046872">
    <property type="term" value="F:metal ion binding"/>
    <property type="evidence" value="ECO:0007669"/>
    <property type="project" value="UniProtKB-KW"/>
</dbReference>
<evidence type="ECO:0000256" key="3">
    <source>
        <dbReference type="ARBA" id="ARBA00006958"/>
    </source>
</evidence>
<evidence type="ECO:0000256" key="4">
    <source>
        <dbReference type="ARBA" id="ARBA00022722"/>
    </source>
</evidence>
<keyword evidence="4" id="KW-0540">Nuclease</keyword>
<evidence type="ECO:0000313" key="10">
    <source>
        <dbReference type="Proteomes" id="UP000015105"/>
    </source>
</evidence>
<dbReference type="GO" id="GO:0016787">
    <property type="term" value="F:hydrolase activity"/>
    <property type="evidence" value="ECO:0007669"/>
    <property type="project" value="UniProtKB-KW"/>
</dbReference>
<sequence length="169" mass="20079">MLGVVDWNMKFSYVLPGWEGSASDSRVLHDSMRTDRQDAFVVPHGRYYLADAGYTNGPGFLAPFRSTWYHLKEWASSQQQPQNAKELYNLRHSRARNVVERTFRLWKKKWGILRTQSFFDIKDQVTCVHWVFNKMHNIVKNSYVKRTLLQIRIINACCMLHNFARDRQH</sequence>
<dbReference type="Gramene" id="AET3Gv20950900.3">
    <property type="protein sequence ID" value="AET3Gv20950900.3"/>
    <property type="gene ID" value="AET3Gv20950900"/>
</dbReference>
<reference evidence="9" key="3">
    <citation type="journal article" date="2017" name="Nature">
        <title>Genome sequence of the progenitor of the wheat D genome Aegilops tauschii.</title>
        <authorList>
            <person name="Luo M.C."/>
            <person name="Gu Y.Q."/>
            <person name="Puiu D."/>
            <person name="Wang H."/>
            <person name="Twardziok S.O."/>
            <person name="Deal K.R."/>
            <person name="Huo N."/>
            <person name="Zhu T."/>
            <person name="Wang L."/>
            <person name="Wang Y."/>
            <person name="McGuire P.E."/>
            <person name="Liu S."/>
            <person name="Long H."/>
            <person name="Ramasamy R.K."/>
            <person name="Rodriguez J.C."/>
            <person name="Van S.L."/>
            <person name="Yuan L."/>
            <person name="Wang Z."/>
            <person name="Xia Z."/>
            <person name="Xiao L."/>
            <person name="Anderson O.D."/>
            <person name="Ouyang S."/>
            <person name="Liang Y."/>
            <person name="Zimin A.V."/>
            <person name="Pertea G."/>
            <person name="Qi P."/>
            <person name="Bennetzen J.L."/>
            <person name="Dai X."/>
            <person name="Dawson M.W."/>
            <person name="Muller H.G."/>
            <person name="Kugler K."/>
            <person name="Rivarola-Duarte L."/>
            <person name="Spannagl M."/>
            <person name="Mayer K.F.X."/>
            <person name="Lu F.H."/>
            <person name="Bevan M.W."/>
            <person name="Leroy P."/>
            <person name="Li P."/>
            <person name="You F.M."/>
            <person name="Sun Q."/>
            <person name="Liu Z."/>
            <person name="Lyons E."/>
            <person name="Wicker T."/>
            <person name="Salzberg S.L."/>
            <person name="Devos K.M."/>
            <person name="Dvorak J."/>
        </authorList>
    </citation>
    <scope>NUCLEOTIDE SEQUENCE [LARGE SCALE GENOMIC DNA]</scope>
    <source>
        <strain evidence="9">cv. AL8/78</strain>
    </source>
</reference>
<protein>
    <recommendedName>
        <fullName evidence="8">DDE Tnp4 domain-containing protein</fullName>
    </recommendedName>
</protein>
<reference evidence="9" key="5">
    <citation type="journal article" date="2021" name="G3 (Bethesda)">
        <title>Aegilops tauschii genome assembly Aet v5.0 features greater sequence contiguity and improved annotation.</title>
        <authorList>
            <person name="Wang L."/>
            <person name="Zhu T."/>
            <person name="Rodriguez J.C."/>
            <person name="Deal K.R."/>
            <person name="Dubcovsky J."/>
            <person name="McGuire P.E."/>
            <person name="Lux T."/>
            <person name="Spannagl M."/>
            <person name="Mayer K.F.X."/>
            <person name="Baldrich P."/>
            <person name="Meyers B.C."/>
            <person name="Huo N."/>
            <person name="Gu Y.Q."/>
            <person name="Zhou H."/>
            <person name="Devos K.M."/>
            <person name="Bennetzen J.L."/>
            <person name="Unver T."/>
            <person name="Budak H."/>
            <person name="Gulick P.J."/>
            <person name="Galiba G."/>
            <person name="Kalapos B."/>
            <person name="Nelson D.R."/>
            <person name="Li P."/>
            <person name="You F.M."/>
            <person name="Luo M.C."/>
            <person name="Dvorak J."/>
        </authorList>
    </citation>
    <scope>NUCLEOTIDE SEQUENCE [LARGE SCALE GENOMIC DNA]</scope>
    <source>
        <strain evidence="9">cv. AL8/78</strain>
    </source>
</reference>
<reference evidence="9" key="4">
    <citation type="submission" date="2019-03" db="UniProtKB">
        <authorList>
            <consortium name="EnsemblPlants"/>
        </authorList>
    </citation>
    <scope>IDENTIFICATION</scope>
</reference>
<keyword evidence="10" id="KW-1185">Reference proteome</keyword>
<comment type="similarity">
    <text evidence="3">Belongs to the HARBI1 family.</text>
</comment>
<evidence type="ECO:0000259" key="8">
    <source>
        <dbReference type="Pfam" id="PF13359"/>
    </source>
</evidence>
<evidence type="ECO:0000256" key="6">
    <source>
        <dbReference type="ARBA" id="ARBA00022801"/>
    </source>
</evidence>
<evidence type="ECO:0000256" key="1">
    <source>
        <dbReference type="ARBA" id="ARBA00001968"/>
    </source>
</evidence>
<dbReference type="InterPro" id="IPR027806">
    <property type="entry name" value="HARBI1_dom"/>
</dbReference>
<dbReference type="PANTHER" id="PTHR22930">
    <property type="match status" value="1"/>
</dbReference>
<feature type="domain" description="DDE Tnp4" evidence="8">
    <location>
        <begin position="2"/>
        <end position="162"/>
    </location>
</feature>
<keyword evidence="6" id="KW-0378">Hydrolase</keyword>
<dbReference type="EnsemblPlants" id="AET3Gv20950900.3">
    <property type="protein sequence ID" value="AET3Gv20950900.3"/>
    <property type="gene ID" value="AET3Gv20950900"/>
</dbReference>
<keyword evidence="7" id="KW-0539">Nucleus</keyword>